<dbReference type="GO" id="GO:0004803">
    <property type="term" value="F:transposase activity"/>
    <property type="evidence" value="ECO:0007669"/>
    <property type="project" value="UniProtKB-UniRule"/>
</dbReference>
<dbReference type="Proteomes" id="UP000230392">
    <property type="component" value="Unassembled WGS sequence"/>
</dbReference>
<name>A0A2G9YBJ7_9BACT</name>
<protein>
    <recommendedName>
        <fullName evidence="6">Mutator family transposase</fullName>
    </recommendedName>
</protein>
<comment type="function">
    <text evidence="1 6">Required for the transposition of the insertion element.</text>
</comment>
<evidence type="ECO:0000256" key="3">
    <source>
        <dbReference type="ARBA" id="ARBA00022578"/>
    </source>
</evidence>
<keyword evidence="4 6" id="KW-0238">DNA-binding</keyword>
<dbReference type="PANTHER" id="PTHR33217:SF9">
    <property type="entry name" value="MUTATOR FAMILY TRANSPOSASE"/>
    <property type="match status" value="1"/>
</dbReference>
<keyword evidence="3 6" id="KW-0815">Transposition</keyword>
<comment type="caution">
    <text evidence="7">The sequence shown here is derived from an EMBL/GenBank/DDBJ whole genome shotgun (WGS) entry which is preliminary data.</text>
</comment>
<reference evidence="7 8" key="1">
    <citation type="submission" date="2017-09" db="EMBL/GenBank/DDBJ databases">
        <title>Depth-based differentiation of microbial function through sediment-hosted aquifers and enrichment of novel symbionts in the deep terrestrial subsurface.</title>
        <authorList>
            <person name="Probst A.J."/>
            <person name="Ladd B."/>
            <person name="Jarett J.K."/>
            <person name="Geller-Mcgrath D.E."/>
            <person name="Sieber C.M."/>
            <person name="Emerson J.B."/>
            <person name="Anantharaman K."/>
            <person name="Thomas B.C."/>
            <person name="Malmstrom R."/>
            <person name="Stieglmeier M."/>
            <person name="Klingl A."/>
            <person name="Woyke T."/>
            <person name="Ryan C.M."/>
            <person name="Banfield J.F."/>
        </authorList>
    </citation>
    <scope>NUCLEOTIDE SEQUENCE [LARGE SCALE GENOMIC DNA]</scope>
    <source>
        <strain evidence="7">CG23_combo_of_CG06-09_8_20_14_all_48_7</strain>
    </source>
</reference>
<evidence type="ECO:0000256" key="1">
    <source>
        <dbReference type="ARBA" id="ARBA00002190"/>
    </source>
</evidence>
<dbReference type="Pfam" id="PF00872">
    <property type="entry name" value="Transposase_mut"/>
    <property type="match status" value="1"/>
</dbReference>
<dbReference type="GO" id="GO:0006313">
    <property type="term" value="P:DNA transposition"/>
    <property type="evidence" value="ECO:0007669"/>
    <property type="project" value="UniProtKB-UniRule"/>
</dbReference>
<keyword evidence="6" id="KW-0814">Transposable element</keyword>
<proteinExistence type="inferred from homology"/>
<evidence type="ECO:0000313" key="8">
    <source>
        <dbReference type="Proteomes" id="UP000230392"/>
    </source>
</evidence>
<evidence type="ECO:0000256" key="5">
    <source>
        <dbReference type="ARBA" id="ARBA00023172"/>
    </source>
</evidence>
<evidence type="ECO:0000256" key="4">
    <source>
        <dbReference type="ARBA" id="ARBA00023125"/>
    </source>
</evidence>
<dbReference type="EMBL" id="PCRF01000053">
    <property type="protein sequence ID" value="PIP16606.1"/>
    <property type="molecule type" value="Genomic_DNA"/>
</dbReference>
<keyword evidence="5 6" id="KW-0233">DNA recombination</keyword>
<comment type="similarity">
    <text evidence="2 6">Belongs to the transposase mutator family.</text>
</comment>
<dbReference type="GO" id="GO:0003677">
    <property type="term" value="F:DNA binding"/>
    <property type="evidence" value="ECO:0007669"/>
    <property type="project" value="UniProtKB-UniRule"/>
</dbReference>
<evidence type="ECO:0000256" key="2">
    <source>
        <dbReference type="ARBA" id="ARBA00010961"/>
    </source>
</evidence>
<sequence length="253" mass="28806">MSRSLEGYDLVAMFIDGKAFAKDGLVIALGVTLTGEKVILGMEQMNAENSKSVGQFLDKLKERGLRYQEGLLVIVDGSKGIIKAVREKFAGYALLQRCQQHKKENVVSYLSLDQQKIWRIRLAQAYNAATYQEAAAMFRRMHQELSVMNPSAASSLQEGLEETLTILRLDVPGLRRSFHSTNCIESLMSQLGQYTDKVDRWRNSRHIQEWAASGLLRLEPRLRKIMGWKYLPLLRERLRQELHLGAESAPVVR</sequence>
<organism evidence="7 8">
    <name type="scientific">bacterium (Candidatus Ratteibacteria) CG23_combo_of_CG06-09_8_20_14_all_48_7</name>
    <dbReference type="NCBI Taxonomy" id="2014292"/>
    <lineage>
        <taxon>Bacteria</taxon>
        <taxon>Candidatus Ratteibacteria</taxon>
    </lineage>
</organism>
<gene>
    <name evidence="7" type="ORF">COX46_01235</name>
</gene>
<evidence type="ECO:0000256" key="6">
    <source>
        <dbReference type="RuleBase" id="RU365089"/>
    </source>
</evidence>
<dbReference type="AlphaFoldDB" id="A0A2G9YBJ7"/>
<accession>A0A2G9YBJ7</accession>
<evidence type="ECO:0000313" key="7">
    <source>
        <dbReference type="EMBL" id="PIP16606.1"/>
    </source>
</evidence>
<dbReference type="PANTHER" id="PTHR33217">
    <property type="entry name" value="TRANSPOSASE FOR INSERTION SEQUENCE ELEMENT IS1081"/>
    <property type="match status" value="1"/>
</dbReference>
<feature type="non-terminal residue" evidence="7">
    <location>
        <position position="253"/>
    </location>
</feature>
<dbReference type="InterPro" id="IPR001207">
    <property type="entry name" value="Transposase_mutator"/>
</dbReference>